<sequence>MRCAHPTSVALFIPPVESDVSTKPSTKTRADPSHARSSIRRDRHRQLNETREQNRIRLITAIQDADSNDGHHPALQPSSSARSTSHHPDTPQTSARVPELPQNFMSFEDPRENARISAQPEINEILARIARSNIPRGSAIDDLDDAWTQLGFAGSLELPSIRSSSAPRSTALPSNSRHGPSYTTRRVGLRRMIDRDNEEGRSRRGRYAERDMDRSLYRDAGRLSRHATFMAHRHAQWVRYVDGLGDRDRSLSPEGDAAWDTLQNTLTPDPQPPSAGSSFASANSLHGSESNATTSVNTSMTTPNEETEPPCDPAVDNPGSDGEDDAEERPSQQSWRSYADVVADAQSGQSFESADTNDTDREWLSGMHRIVRGLATRVDIPDEWWAQAGLSRSISWEDSL</sequence>
<feature type="compositionally biased region" description="Polar residues" evidence="1">
    <location>
        <begin position="261"/>
        <end position="304"/>
    </location>
</feature>
<reference evidence="2" key="1">
    <citation type="submission" date="2022-07" db="EMBL/GenBank/DDBJ databases">
        <title>Genome Sequence of Xylaria arbuscula.</title>
        <authorList>
            <person name="Buettner E."/>
        </authorList>
    </citation>
    <scope>NUCLEOTIDE SEQUENCE</scope>
    <source>
        <strain evidence="2">VT107</strain>
    </source>
</reference>
<feature type="compositionally biased region" description="Polar residues" evidence="1">
    <location>
        <begin position="346"/>
        <end position="356"/>
    </location>
</feature>
<feature type="region of interest" description="Disordered" evidence="1">
    <location>
        <begin position="162"/>
        <end position="184"/>
    </location>
</feature>
<dbReference type="Proteomes" id="UP001148614">
    <property type="component" value="Unassembled WGS sequence"/>
</dbReference>
<dbReference type="EMBL" id="JANPWZ010000302">
    <property type="protein sequence ID" value="KAJ3577839.1"/>
    <property type="molecule type" value="Genomic_DNA"/>
</dbReference>
<feature type="region of interest" description="Disordered" evidence="1">
    <location>
        <begin position="15"/>
        <end position="99"/>
    </location>
</feature>
<evidence type="ECO:0000313" key="2">
    <source>
        <dbReference type="EMBL" id="KAJ3577839.1"/>
    </source>
</evidence>
<accession>A0A9W8TQ26</accession>
<dbReference type="AlphaFoldDB" id="A0A9W8TQ26"/>
<organism evidence="2 3">
    <name type="scientific">Xylaria arbuscula</name>
    <dbReference type="NCBI Taxonomy" id="114810"/>
    <lineage>
        <taxon>Eukaryota</taxon>
        <taxon>Fungi</taxon>
        <taxon>Dikarya</taxon>
        <taxon>Ascomycota</taxon>
        <taxon>Pezizomycotina</taxon>
        <taxon>Sordariomycetes</taxon>
        <taxon>Xylariomycetidae</taxon>
        <taxon>Xylariales</taxon>
        <taxon>Xylariaceae</taxon>
        <taxon>Xylaria</taxon>
    </lineage>
</organism>
<gene>
    <name evidence="2" type="ORF">NPX13_g2723</name>
</gene>
<comment type="caution">
    <text evidence="2">The sequence shown here is derived from an EMBL/GenBank/DDBJ whole genome shotgun (WGS) entry which is preliminary data.</text>
</comment>
<proteinExistence type="predicted"/>
<feature type="compositionally biased region" description="Basic and acidic residues" evidence="1">
    <location>
        <begin position="45"/>
        <end position="55"/>
    </location>
</feature>
<evidence type="ECO:0000313" key="3">
    <source>
        <dbReference type="Proteomes" id="UP001148614"/>
    </source>
</evidence>
<evidence type="ECO:0000256" key="1">
    <source>
        <dbReference type="SAM" id="MobiDB-lite"/>
    </source>
</evidence>
<name>A0A9W8TQ26_9PEZI</name>
<keyword evidence="3" id="KW-1185">Reference proteome</keyword>
<protein>
    <submittedName>
        <fullName evidence="2">Uncharacterized protein</fullName>
    </submittedName>
</protein>
<feature type="region of interest" description="Disordered" evidence="1">
    <location>
        <begin position="251"/>
        <end position="362"/>
    </location>
</feature>
<dbReference type="VEuPathDB" id="FungiDB:F4678DRAFT_446579"/>